<dbReference type="Proteomes" id="UP000469215">
    <property type="component" value="Unassembled WGS sequence"/>
</dbReference>
<comment type="caution">
    <text evidence="3">The sequence shown here is derived from an EMBL/GenBank/DDBJ whole genome shotgun (WGS) entry which is preliminary data.</text>
</comment>
<evidence type="ECO:0000313" key="4">
    <source>
        <dbReference type="Proteomes" id="UP000469215"/>
    </source>
</evidence>
<sequence>MPPPGAFPRVRGMKKATTNSALLALPLAAALLAGCSGGGESSGSGAGDDSAAPNGDAPSSAEHKESGGTLEQAQAAMKSAQQKVDGQVVELDFDEGQWKVDVYASGKTTEVAVDGAGSKATKGASESADADDRANYETVKITMAQALKNALHHQAGSIDEAAIDRAQGQVNYEVEIIPPNGGAAKTVHVGYRNGDILKDVKDD</sequence>
<feature type="region of interest" description="Disordered" evidence="1">
    <location>
        <begin position="36"/>
        <end position="81"/>
    </location>
</feature>
<proteinExistence type="predicted"/>
<evidence type="ECO:0000313" key="3">
    <source>
        <dbReference type="EMBL" id="MYM20608.1"/>
    </source>
</evidence>
<accession>A0A6N9H981</accession>
<gene>
    <name evidence="3" type="ORF">GSY69_11710</name>
</gene>
<feature type="compositionally biased region" description="Gly residues" evidence="1">
    <location>
        <begin position="36"/>
        <end position="46"/>
    </location>
</feature>
<feature type="domain" description="PepSY" evidence="2">
    <location>
        <begin position="140"/>
        <end position="183"/>
    </location>
</feature>
<dbReference type="AlphaFoldDB" id="A0A6N9H981"/>
<dbReference type="InterPro" id="IPR025711">
    <property type="entry name" value="PepSY"/>
</dbReference>
<evidence type="ECO:0000256" key="1">
    <source>
        <dbReference type="SAM" id="MobiDB-lite"/>
    </source>
</evidence>
<feature type="compositionally biased region" description="Low complexity" evidence="1">
    <location>
        <begin position="72"/>
        <end position="81"/>
    </location>
</feature>
<dbReference type="Gene3D" id="3.10.450.40">
    <property type="match status" value="1"/>
</dbReference>
<dbReference type="Pfam" id="PF03413">
    <property type="entry name" value="PepSY"/>
    <property type="match status" value="1"/>
</dbReference>
<protein>
    <recommendedName>
        <fullName evidence="2">PepSY domain-containing protein</fullName>
    </recommendedName>
</protein>
<name>A0A6N9H981_9MICO</name>
<organism evidence="3 4">
    <name type="scientific">Brevibacterium rongguiense</name>
    <dbReference type="NCBI Taxonomy" id="2695267"/>
    <lineage>
        <taxon>Bacteria</taxon>
        <taxon>Bacillati</taxon>
        <taxon>Actinomycetota</taxon>
        <taxon>Actinomycetes</taxon>
        <taxon>Micrococcales</taxon>
        <taxon>Brevibacteriaceae</taxon>
        <taxon>Brevibacterium</taxon>
    </lineage>
</organism>
<reference evidence="3 4" key="1">
    <citation type="submission" date="2020-01" db="EMBL/GenBank/DDBJ databases">
        <authorList>
            <person name="Deng T."/>
        </authorList>
    </citation>
    <scope>NUCLEOTIDE SEQUENCE [LARGE SCALE GENOMIC DNA]</scope>
    <source>
        <strain evidence="3 4">5221</strain>
    </source>
</reference>
<keyword evidence="4" id="KW-1185">Reference proteome</keyword>
<evidence type="ECO:0000259" key="2">
    <source>
        <dbReference type="Pfam" id="PF03413"/>
    </source>
</evidence>
<dbReference type="EMBL" id="WWEQ01000062">
    <property type="protein sequence ID" value="MYM20608.1"/>
    <property type="molecule type" value="Genomic_DNA"/>
</dbReference>
<feature type="compositionally biased region" description="Low complexity" evidence="1">
    <location>
        <begin position="47"/>
        <end position="60"/>
    </location>
</feature>